<feature type="transmembrane region" description="Helical" evidence="4">
    <location>
        <begin position="87"/>
        <end position="106"/>
    </location>
</feature>
<dbReference type="InterPro" id="IPR011701">
    <property type="entry name" value="MFS"/>
</dbReference>
<dbReference type="PANTHER" id="PTHR23542:SF1">
    <property type="entry name" value="MAJOR FACILITATOR SUPERFAMILY (MFS) PROFILE DOMAIN-CONTAINING PROTEIN"/>
    <property type="match status" value="1"/>
</dbReference>
<evidence type="ECO:0000256" key="2">
    <source>
        <dbReference type="ARBA" id="ARBA00022989"/>
    </source>
</evidence>
<feature type="transmembrane region" description="Helical" evidence="4">
    <location>
        <begin position="259"/>
        <end position="276"/>
    </location>
</feature>
<evidence type="ECO:0000256" key="4">
    <source>
        <dbReference type="SAM" id="Phobius"/>
    </source>
</evidence>
<keyword evidence="7" id="KW-1185">Reference proteome</keyword>
<feature type="transmembrane region" description="Helical" evidence="4">
    <location>
        <begin position="146"/>
        <end position="169"/>
    </location>
</feature>
<sequence>MRPWELALMTNYYRELMVTPGVNGMVLAGLIARLPQAMIGLGLITMLSQQHGSYWLAGTVASTFILANAIIAPKVSKVIDKKGQSKVLPLVTLIAVLMLTSLVVAAQTGMPVAFYFFFAILAGVMPSIPALMRARWAYVFRDQQQLLHTALSLDSVITEMVYIIGPALAVALSTAVFPSAGPIAAIIMLAIGTIFFLSQKETEPKVVRSYVSSELSILKMPGIRLIVLILLAMGVIGGSIDVAVVAFSETQGSPSSASYILAFYALGSMIAGLAFGAVKIKYPIEKQFLIGILLSSVSALIPIFSTNIYTLTLALFIAGISFAPTMVIVINVGTIIIPSPKLTEGLTWMTTGIGIGVALGSAIAGPVIDVYGARVGFTVPVIAACIMSAICIAGFSTIRSSLCLN</sequence>
<evidence type="ECO:0000256" key="3">
    <source>
        <dbReference type="ARBA" id="ARBA00023136"/>
    </source>
</evidence>
<feature type="domain" description="Major facilitator superfamily (MFS) profile" evidence="5">
    <location>
        <begin position="222"/>
        <end position="405"/>
    </location>
</feature>
<dbReference type="GO" id="GO:0022857">
    <property type="term" value="F:transmembrane transporter activity"/>
    <property type="evidence" value="ECO:0007669"/>
    <property type="project" value="InterPro"/>
</dbReference>
<accession>A0A511US37</accession>
<dbReference type="InterPro" id="IPR020846">
    <property type="entry name" value="MFS_dom"/>
</dbReference>
<organism evidence="6 7">
    <name type="scientific">Halovibrio variabilis</name>
    <dbReference type="NCBI Taxonomy" id="31910"/>
    <lineage>
        <taxon>Bacteria</taxon>
        <taxon>Pseudomonadati</taxon>
        <taxon>Pseudomonadota</taxon>
        <taxon>Gammaproteobacteria</taxon>
        <taxon>Oceanospirillales</taxon>
        <taxon>Halomonadaceae</taxon>
        <taxon>Halovibrio</taxon>
    </lineage>
</organism>
<feature type="transmembrane region" description="Helical" evidence="4">
    <location>
        <begin position="311"/>
        <end position="333"/>
    </location>
</feature>
<gene>
    <name evidence="6" type="ORF">HVA01_30310</name>
</gene>
<feature type="transmembrane region" description="Helical" evidence="4">
    <location>
        <begin position="377"/>
        <end position="398"/>
    </location>
</feature>
<evidence type="ECO:0000259" key="5">
    <source>
        <dbReference type="PROSITE" id="PS50850"/>
    </source>
</evidence>
<dbReference type="PANTHER" id="PTHR23542">
    <property type="match status" value="1"/>
</dbReference>
<name>A0A511US37_9GAMM</name>
<dbReference type="InterPro" id="IPR036259">
    <property type="entry name" value="MFS_trans_sf"/>
</dbReference>
<dbReference type="EMBL" id="BJXV01000020">
    <property type="protein sequence ID" value="GEN29385.1"/>
    <property type="molecule type" value="Genomic_DNA"/>
</dbReference>
<proteinExistence type="predicted"/>
<feature type="transmembrane region" description="Helical" evidence="4">
    <location>
        <begin position="345"/>
        <end position="365"/>
    </location>
</feature>
<dbReference type="Gene3D" id="1.20.1250.20">
    <property type="entry name" value="MFS general substrate transporter like domains"/>
    <property type="match status" value="2"/>
</dbReference>
<feature type="transmembrane region" description="Helical" evidence="4">
    <location>
        <begin position="288"/>
        <end position="305"/>
    </location>
</feature>
<evidence type="ECO:0000313" key="6">
    <source>
        <dbReference type="EMBL" id="GEN29385.1"/>
    </source>
</evidence>
<feature type="transmembrane region" description="Helical" evidence="4">
    <location>
        <begin position="54"/>
        <end position="75"/>
    </location>
</feature>
<keyword evidence="2 4" id="KW-1133">Transmembrane helix</keyword>
<feature type="transmembrane region" description="Helical" evidence="4">
    <location>
        <begin position="12"/>
        <end position="34"/>
    </location>
</feature>
<keyword evidence="1 4" id="KW-0812">Transmembrane</keyword>
<dbReference type="PROSITE" id="PS50850">
    <property type="entry name" value="MFS"/>
    <property type="match status" value="1"/>
</dbReference>
<feature type="transmembrane region" description="Helical" evidence="4">
    <location>
        <begin position="225"/>
        <end position="247"/>
    </location>
</feature>
<dbReference type="SUPFAM" id="SSF103473">
    <property type="entry name" value="MFS general substrate transporter"/>
    <property type="match status" value="1"/>
</dbReference>
<evidence type="ECO:0000256" key="1">
    <source>
        <dbReference type="ARBA" id="ARBA00022692"/>
    </source>
</evidence>
<dbReference type="AlphaFoldDB" id="A0A511US37"/>
<reference evidence="6 7" key="1">
    <citation type="submission" date="2019-07" db="EMBL/GenBank/DDBJ databases">
        <title>Whole genome shotgun sequence of Halomonas variabilis NBRC 102410.</title>
        <authorList>
            <person name="Hosoyama A."/>
            <person name="Uohara A."/>
            <person name="Ohji S."/>
            <person name="Ichikawa N."/>
        </authorList>
    </citation>
    <scope>NUCLEOTIDE SEQUENCE [LARGE SCALE GENOMIC DNA]</scope>
    <source>
        <strain evidence="6 7">NBRC 102410</strain>
    </source>
</reference>
<comment type="caution">
    <text evidence="6">The sequence shown here is derived from an EMBL/GenBank/DDBJ whole genome shotgun (WGS) entry which is preliminary data.</text>
</comment>
<evidence type="ECO:0000313" key="7">
    <source>
        <dbReference type="Proteomes" id="UP000321303"/>
    </source>
</evidence>
<feature type="transmembrane region" description="Helical" evidence="4">
    <location>
        <begin position="112"/>
        <end position="134"/>
    </location>
</feature>
<dbReference type="Pfam" id="PF07690">
    <property type="entry name" value="MFS_1"/>
    <property type="match status" value="1"/>
</dbReference>
<keyword evidence="3 4" id="KW-0472">Membrane</keyword>
<protein>
    <submittedName>
        <fullName evidence="6">MFS transporter</fullName>
    </submittedName>
</protein>
<dbReference type="Proteomes" id="UP000321303">
    <property type="component" value="Unassembled WGS sequence"/>
</dbReference>
<feature type="transmembrane region" description="Helical" evidence="4">
    <location>
        <begin position="175"/>
        <end position="198"/>
    </location>
</feature>